<keyword evidence="2" id="KW-0732">Signal</keyword>
<evidence type="ECO:0000256" key="1">
    <source>
        <dbReference type="SAM" id="Phobius"/>
    </source>
</evidence>
<accession>A0ABV8LF18</accession>
<name>A0ABV8LF18_9ACTN</name>
<reference evidence="5" key="1">
    <citation type="journal article" date="2019" name="Int. J. Syst. Evol. Microbiol.">
        <title>The Global Catalogue of Microorganisms (GCM) 10K type strain sequencing project: providing services to taxonomists for standard genome sequencing and annotation.</title>
        <authorList>
            <consortium name="The Broad Institute Genomics Platform"/>
            <consortium name="The Broad Institute Genome Sequencing Center for Infectious Disease"/>
            <person name="Wu L."/>
            <person name="Ma J."/>
        </authorList>
    </citation>
    <scope>NUCLEOTIDE SEQUENCE [LARGE SCALE GENOMIC DNA]</scope>
    <source>
        <strain evidence="5">CGMCC 4.7289</strain>
    </source>
</reference>
<keyword evidence="1" id="KW-0472">Membrane</keyword>
<sequence>MTMIAAAAAAVAVALPAEAAGPEIHQVTLTDGLLQPRSSAADPENSVRLTPQMVASAEGVLTGLVYKYDVSGLAGVAGYRKPFDACTEAASILTCPASTAVGFHPPAPTLAPALTVFALPGVAAGLSGTVKFEVVAPSGTVTASARVTVAELVDLTGDGGSTATVAPGGRFDAEFQVKNTGSRAVHGVVAGSASLDQGFPYMNAMVQPAARFENCFYSGDLLVSCRFDAELLPGHTYRFTHPLQVRADAVAPTRSVVTLDWSTSAERPDSTGTAGTNGKLALIDVTTGLPAAPAKDGVAQKDVLRFADGTGGLLTRLNHSAAVVTIRGDQRGDAYAVGDSAQVAVGGSVAVQLGLGNNGPAALNLEQFQPLRVVVTAPAGSVIVGAPAACQVTSDKSTATCPIRDVVAAGESRTLDLTLRVDHLVAGATGSVKVIGTTGSTAPPAAEDLDPTNNTATIVLTAPTTSPSSSPSITEPGGLPVTGLPVAVVAAAGLLLAGTGFVLYRVARRRRLTEI</sequence>
<protein>
    <submittedName>
        <fullName evidence="4">DUF11 domain-containing protein</fullName>
    </submittedName>
</protein>
<feature type="signal peptide" evidence="2">
    <location>
        <begin position="1"/>
        <end position="19"/>
    </location>
</feature>
<proteinExistence type="predicted"/>
<evidence type="ECO:0000313" key="4">
    <source>
        <dbReference type="EMBL" id="MFC4129476.1"/>
    </source>
</evidence>
<feature type="transmembrane region" description="Helical" evidence="1">
    <location>
        <begin position="484"/>
        <end position="504"/>
    </location>
</feature>
<dbReference type="Pfam" id="PF01345">
    <property type="entry name" value="DUF11"/>
    <property type="match status" value="1"/>
</dbReference>
<keyword evidence="1" id="KW-0812">Transmembrane</keyword>
<feature type="domain" description="DUF11" evidence="3">
    <location>
        <begin position="339"/>
        <end position="458"/>
    </location>
</feature>
<evidence type="ECO:0000313" key="5">
    <source>
        <dbReference type="Proteomes" id="UP001595816"/>
    </source>
</evidence>
<gene>
    <name evidence="4" type="ORF">ACFOZ4_02520</name>
</gene>
<keyword evidence="1" id="KW-1133">Transmembrane helix</keyword>
<dbReference type="Proteomes" id="UP001595816">
    <property type="component" value="Unassembled WGS sequence"/>
</dbReference>
<dbReference type="InterPro" id="IPR001434">
    <property type="entry name" value="OmcB-like_DUF11"/>
</dbReference>
<evidence type="ECO:0000256" key="2">
    <source>
        <dbReference type="SAM" id="SignalP"/>
    </source>
</evidence>
<dbReference type="RefSeq" id="WP_253759460.1">
    <property type="nucleotide sequence ID" value="NZ_JAMZDZ010000001.1"/>
</dbReference>
<dbReference type="EMBL" id="JBHSAY010000003">
    <property type="protein sequence ID" value="MFC4129476.1"/>
    <property type="molecule type" value="Genomic_DNA"/>
</dbReference>
<evidence type="ECO:0000259" key="3">
    <source>
        <dbReference type="Pfam" id="PF01345"/>
    </source>
</evidence>
<organism evidence="4 5">
    <name type="scientific">Hamadaea flava</name>
    <dbReference type="NCBI Taxonomy" id="1742688"/>
    <lineage>
        <taxon>Bacteria</taxon>
        <taxon>Bacillati</taxon>
        <taxon>Actinomycetota</taxon>
        <taxon>Actinomycetes</taxon>
        <taxon>Micromonosporales</taxon>
        <taxon>Micromonosporaceae</taxon>
        <taxon>Hamadaea</taxon>
    </lineage>
</organism>
<feature type="chain" id="PRO_5046241581" evidence="2">
    <location>
        <begin position="20"/>
        <end position="515"/>
    </location>
</feature>
<keyword evidence="5" id="KW-1185">Reference proteome</keyword>
<comment type="caution">
    <text evidence="4">The sequence shown here is derived from an EMBL/GenBank/DDBJ whole genome shotgun (WGS) entry which is preliminary data.</text>
</comment>